<dbReference type="Proteomes" id="UP001150603">
    <property type="component" value="Unassembled WGS sequence"/>
</dbReference>
<keyword evidence="2" id="KW-1185">Reference proteome</keyword>
<protein>
    <submittedName>
        <fullName evidence="1">Uncharacterized protein</fullName>
    </submittedName>
</protein>
<evidence type="ECO:0000313" key="2">
    <source>
        <dbReference type="Proteomes" id="UP001150603"/>
    </source>
</evidence>
<organism evidence="1 2">
    <name type="scientific">Linderina macrospora</name>
    <dbReference type="NCBI Taxonomy" id="4868"/>
    <lineage>
        <taxon>Eukaryota</taxon>
        <taxon>Fungi</taxon>
        <taxon>Fungi incertae sedis</taxon>
        <taxon>Zoopagomycota</taxon>
        <taxon>Kickxellomycotina</taxon>
        <taxon>Kickxellomycetes</taxon>
        <taxon>Kickxellales</taxon>
        <taxon>Kickxellaceae</taxon>
        <taxon>Linderina</taxon>
    </lineage>
</organism>
<dbReference type="EMBL" id="JANBPW010003358">
    <property type="protein sequence ID" value="KAJ1937897.1"/>
    <property type="molecule type" value="Genomic_DNA"/>
</dbReference>
<proteinExistence type="predicted"/>
<evidence type="ECO:0000313" key="1">
    <source>
        <dbReference type="EMBL" id="KAJ1937897.1"/>
    </source>
</evidence>
<accession>A0ACC1J561</accession>
<gene>
    <name evidence="1" type="ORF">FBU59_004616</name>
</gene>
<sequence>MGIVRCSKARDPDGEWWELQDDETGIPYYYNSKTGATEWDPPGKATVVPFHALLGSPMGKRLSMVVASQASVAFSDEQVDSLVRKASRASLRSIEGRVSRKNSIAIHQRKGSVSGVKSPSVLQAQVQLESGRRAGAGPAAAAALSEEERQIKRLSKQRHSQSETALETLKEAMNDRLRIDEEDGGDGGDGSDADSVRLRQAVARQGRRTTEVSFEVSTQGAGRMSEQIPRHGQGGRP</sequence>
<name>A0ACC1J561_9FUNG</name>
<reference evidence="1" key="1">
    <citation type="submission" date="2022-07" db="EMBL/GenBank/DDBJ databases">
        <title>Phylogenomic reconstructions and comparative analyses of Kickxellomycotina fungi.</title>
        <authorList>
            <person name="Reynolds N.K."/>
            <person name="Stajich J.E."/>
            <person name="Barry K."/>
            <person name="Grigoriev I.V."/>
            <person name="Crous P."/>
            <person name="Smith M.E."/>
        </authorList>
    </citation>
    <scope>NUCLEOTIDE SEQUENCE</scope>
    <source>
        <strain evidence="1">NRRL 5244</strain>
    </source>
</reference>
<feature type="non-terminal residue" evidence="1">
    <location>
        <position position="237"/>
    </location>
</feature>
<comment type="caution">
    <text evidence="1">The sequence shown here is derived from an EMBL/GenBank/DDBJ whole genome shotgun (WGS) entry which is preliminary data.</text>
</comment>